<keyword evidence="3" id="KW-1185">Reference proteome</keyword>
<feature type="region of interest" description="Disordered" evidence="1">
    <location>
        <begin position="914"/>
        <end position="954"/>
    </location>
</feature>
<evidence type="ECO:0000313" key="2">
    <source>
        <dbReference type="EMBL" id="KAG1307413.1"/>
    </source>
</evidence>
<feature type="compositionally biased region" description="Basic and acidic residues" evidence="1">
    <location>
        <begin position="875"/>
        <end position="890"/>
    </location>
</feature>
<feature type="compositionally biased region" description="Acidic residues" evidence="1">
    <location>
        <begin position="931"/>
        <end position="944"/>
    </location>
</feature>
<accession>A0A9P6X834</accession>
<dbReference type="EMBL" id="JAANQT010000950">
    <property type="protein sequence ID" value="KAG1307413.1"/>
    <property type="molecule type" value="Genomic_DNA"/>
</dbReference>
<feature type="region of interest" description="Disordered" evidence="1">
    <location>
        <begin position="872"/>
        <end position="897"/>
    </location>
</feature>
<feature type="region of interest" description="Disordered" evidence="1">
    <location>
        <begin position="520"/>
        <end position="545"/>
    </location>
</feature>
<evidence type="ECO:0000313" key="3">
    <source>
        <dbReference type="Proteomes" id="UP000716291"/>
    </source>
</evidence>
<feature type="compositionally biased region" description="Basic and acidic residues" evidence="1">
    <location>
        <begin position="520"/>
        <end position="541"/>
    </location>
</feature>
<proteinExistence type="predicted"/>
<gene>
    <name evidence="2" type="ORF">G6F64_006834</name>
</gene>
<dbReference type="AlphaFoldDB" id="A0A9P6X834"/>
<reference evidence="2" key="1">
    <citation type="journal article" date="2020" name="Microb. Genom.">
        <title>Genetic diversity of clinical and environmental Mucorales isolates obtained from an investigation of mucormycosis cases among solid organ transplant recipients.</title>
        <authorList>
            <person name="Nguyen M.H."/>
            <person name="Kaul D."/>
            <person name="Muto C."/>
            <person name="Cheng S.J."/>
            <person name="Richter R.A."/>
            <person name="Bruno V.M."/>
            <person name="Liu G."/>
            <person name="Beyhan S."/>
            <person name="Sundermann A.J."/>
            <person name="Mounaud S."/>
            <person name="Pasculle A.W."/>
            <person name="Nierman W.C."/>
            <person name="Driscoll E."/>
            <person name="Cumbie R."/>
            <person name="Clancy C.J."/>
            <person name="Dupont C.L."/>
        </authorList>
    </citation>
    <scope>NUCLEOTIDE SEQUENCE</scope>
    <source>
        <strain evidence="2">GL11</strain>
    </source>
</reference>
<protein>
    <submittedName>
        <fullName evidence="2">Uncharacterized protein</fullName>
    </submittedName>
</protein>
<comment type="caution">
    <text evidence="2">The sequence shown here is derived from an EMBL/GenBank/DDBJ whole genome shotgun (WGS) entry which is preliminary data.</text>
</comment>
<organism evidence="2 3">
    <name type="scientific">Rhizopus oryzae</name>
    <name type="common">Mucormycosis agent</name>
    <name type="synonym">Rhizopus arrhizus var. delemar</name>
    <dbReference type="NCBI Taxonomy" id="64495"/>
    <lineage>
        <taxon>Eukaryota</taxon>
        <taxon>Fungi</taxon>
        <taxon>Fungi incertae sedis</taxon>
        <taxon>Mucoromycota</taxon>
        <taxon>Mucoromycotina</taxon>
        <taxon>Mucoromycetes</taxon>
        <taxon>Mucorales</taxon>
        <taxon>Mucorineae</taxon>
        <taxon>Rhizopodaceae</taxon>
        <taxon>Rhizopus</taxon>
    </lineage>
</organism>
<dbReference type="Proteomes" id="UP000716291">
    <property type="component" value="Unassembled WGS sequence"/>
</dbReference>
<sequence length="954" mass="111374">MDITKIIFLIDIQCILKDHLSTKQLKLALQRICLYYHLQDQSKIIVWSYRLFDTLANYMLSNTPELYELEDLVDVKDLIEKDCERYSSSSSSSSDAPFTRLKQVMKELFGDFSWEVDHNVVKSRSSSKKHPPQQKHHVYAFMPLPHTFPDLTHFFTNVKGDKKSYHAGFPEASELFINMKRELVSTFSESFRQRHIGFNLVDTDFKFDRVMVQQKLYDDFIGRGFQLSLQEFNGRYILFNSLIQNYNRYGYHFFPELQELLTPRRMMLPSHHPESRPIKKRHLINTQQDSQLSTQGSYSSQFDTKRDFDKSLLAQNTSVVRSNAYPLWKGPLKTWKGRSIGKAHIHPFYKSNTNYNPYIFSLCSTIELHPAIDRAQFDLSWLRYTRLDQQDNDFIMIPDFDNGPCTLFMDFMDGLYTNGQIGMAQLVPFKKANVTNQVMCILPMTKGCAVVRFLNITQIPSVESLSYHSAETLNIFFHKQSISTLHEIYHDVKADKRERMPLNVTPSDELKQIVLEHKKQMDEEKNNKSGNKKANDGGTQKEEEEEMVIKLPQNTNGFKEAIEGLYFETLYERKNDIDMFTYMVDHFVKHMVEKKVSSAQEVIEVLKNIAQECHKLDDKHQLKIKVNRMAEKPVTNEKEDGYIYDWWQKIKEQELDDETEDENLILLRVTDARINTILYCFLAQLTRKHLSESSQSTEQEVKRFIKQASGNYETTAILPPTMEIALKVDSELDEVDKDVYNFLYLLENWFKNDIPEFTDELRENYYDELVPTTYLDGANIPLLLRDYMSQELEKPKTNEKTLLELLAEEKASKTTRQSSLDNMFKTVEVIRSKQHEKDRVGEATKQAIDKVNRSIVDGKPTMRRAGGFLVSAVSPERRASEPSTRKKDFDPSLTPRSSLNRFLGTDVFKQFTEDFPSPSVLNTNPNKRYPDDDEEEEDEDEFGLDDLSIYTVEK</sequence>
<evidence type="ECO:0000256" key="1">
    <source>
        <dbReference type="SAM" id="MobiDB-lite"/>
    </source>
</evidence>
<name>A0A9P6X834_RHIOR</name>